<name>A0A0F9AW42_9ZZZZ</name>
<dbReference type="EMBL" id="LAZR01040712">
    <property type="protein sequence ID" value="KKL13804.1"/>
    <property type="molecule type" value="Genomic_DNA"/>
</dbReference>
<sequence length="138" mass="15480">MVTGNPRNSAARWAPALILCWSLLVAEYDARVEKNALGSDAVPNTEAIRDRLTRVEKKIEALFKTKAEEHDCVNRHERANKVMNAIRSKQDVDHERMIALTGIDGKNGRVAAVEKKADDNAEKHVIAKERAWKIVVVL</sequence>
<evidence type="ECO:0000313" key="1">
    <source>
        <dbReference type="EMBL" id="KKL13804.1"/>
    </source>
</evidence>
<protein>
    <submittedName>
        <fullName evidence="1">Uncharacterized protein</fullName>
    </submittedName>
</protein>
<accession>A0A0F9AW42</accession>
<proteinExistence type="predicted"/>
<feature type="non-terminal residue" evidence="1">
    <location>
        <position position="138"/>
    </location>
</feature>
<reference evidence="1" key="1">
    <citation type="journal article" date="2015" name="Nature">
        <title>Complex archaea that bridge the gap between prokaryotes and eukaryotes.</title>
        <authorList>
            <person name="Spang A."/>
            <person name="Saw J.H."/>
            <person name="Jorgensen S.L."/>
            <person name="Zaremba-Niedzwiedzka K."/>
            <person name="Martijn J."/>
            <person name="Lind A.E."/>
            <person name="van Eijk R."/>
            <person name="Schleper C."/>
            <person name="Guy L."/>
            <person name="Ettema T.J."/>
        </authorList>
    </citation>
    <scope>NUCLEOTIDE SEQUENCE</scope>
</reference>
<dbReference type="AlphaFoldDB" id="A0A0F9AW42"/>
<organism evidence="1">
    <name type="scientific">marine sediment metagenome</name>
    <dbReference type="NCBI Taxonomy" id="412755"/>
    <lineage>
        <taxon>unclassified sequences</taxon>
        <taxon>metagenomes</taxon>
        <taxon>ecological metagenomes</taxon>
    </lineage>
</organism>
<comment type="caution">
    <text evidence="1">The sequence shown here is derived from an EMBL/GenBank/DDBJ whole genome shotgun (WGS) entry which is preliminary data.</text>
</comment>
<gene>
    <name evidence="1" type="ORF">LCGC14_2522110</name>
</gene>